<evidence type="ECO:0000313" key="7">
    <source>
        <dbReference type="Proteomes" id="UP000516437"/>
    </source>
</evidence>
<accession>A0A6A1VCI4</accession>
<evidence type="ECO:0000256" key="1">
    <source>
        <dbReference type="ARBA" id="ARBA00022603"/>
    </source>
</evidence>
<dbReference type="InterPro" id="IPR036390">
    <property type="entry name" value="WH_DNA-bd_sf"/>
</dbReference>
<sequence length="355" mass="38940">MALTEAKVLQDGQTKLWKHTFSFAVSMALKCAVDLRVADIINSHGVPISLSQIAAKIDSPSPNIPNLERIMRLLVRKEIFSAHQRPNSEETLYGLTASSRWFLHDSELSLAPFISLQNSEWLMAPWYRLAQFVKESVPGGSTGFSKCYGSEIFDFASKNHEFNKLFNAGMESTATVMVDAILTGYKDGFSSIGSLVDVGGGNGHMISKIVKAHPHIKGINFDLPHVIAAAPKHKGVANVGGNIFEAIPKADAIFMQRVLASFNDEDSIKVLKNCLKAIPKETGKVVIIDPLLDLENEGPFDEMIAALDLSMMMLCKGGQERTKLEWQKILEASGFLLNRVIKIPAVLTIVEAYPA</sequence>
<dbReference type="Pfam" id="PF00891">
    <property type="entry name" value="Methyltransf_2"/>
    <property type="match status" value="1"/>
</dbReference>
<dbReference type="SUPFAM" id="SSF46785">
    <property type="entry name" value="Winged helix' DNA-binding domain"/>
    <property type="match status" value="1"/>
</dbReference>
<evidence type="ECO:0000313" key="6">
    <source>
        <dbReference type="EMBL" id="KAB1209896.1"/>
    </source>
</evidence>
<evidence type="ECO:0000256" key="2">
    <source>
        <dbReference type="ARBA" id="ARBA00022679"/>
    </source>
</evidence>
<dbReference type="InterPro" id="IPR016461">
    <property type="entry name" value="COMT-like"/>
</dbReference>
<gene>
    <name evidence="6" type="ORF">CJ030_MR6G029286</name>
</gene>
<dbReference type="InterPro" id="IPR036388">
    <property type="entry name" value="WH-like_DNA-bd_sf"/>
</dbReference>
<dbReference type="Gene3D" id="1.10.10.10">
    <property type="entry name" value="Winged helix-like DNA-binding domain superfamily/Winged helix DNA-binding domain"/>
    <property type="match status" value="1"/>
</dbReference>
<organism evidence="6 7">
    <name type="scientific">Morella rubra</name>
    <name type="common">Chinese bayberry</name>
    <dbReference type="NCBI Taxonomy" id="262757"/>
    <lineage>
        <taxon>Eukaryota</taxon>
        <taxon>Viridiplantae</taxon>
        <taxon>Streptophyta</taxon>
        <taxon>Embryophyta</taxon>
        <taxon>Tracheophyta</taxon>
        <taxon>Spermatophyta</taxon>
        <taxon>Magnoliopsida</taxon>
        <taxon>eudicotyledons</taxon>
        <taxon>Gunneridae</taxon>
        <taxon>Pentapetalae</taxon>
        <taxon>rosids</taxon>
        <taxon>fabids</taxon>
        <taxon>Fagales</taxon>
        <taxon>Myricaceae</taxon>
        <taxon>Morella</taxon>
    </lineage>
</organism>
<dbReference type="PANTHER" id="PTHR11746">
    <property type="entry name" value="O-METHYLTRANSFERASE"/>
    <property type="match status" value="1"/>
</dbReference>
<proteinExistence type="predicted"/>
<dbReference type="PROSITE" id="PS51683">
    <property type="entry name" value="SAM_OMT_II"/>
    <property type="match status" value="1"/>
</dbReference>
<dbReference type="SUPFAM" id="SSF53335">
    <property type="entry name" value="S-adenosyl-L-methionine-dependent methyltransferases"/>
    <property type="match status" value="1"/>
</dbReference>
<name>A0A6A1VCI4_9ROSI</name>
<dbReference type="AlphaFoldDB" id="A0A6A1VCI4"/>
<dbReference type="GO" id="GO:0008171">
    <property type="term" value="F:O-methyltransferase activity"/>
    <property type="evidence" value="ECO:0007669"/>
    <property type="project" value="InterPro"/>
</dbReference>
<dbReference type="GO" id="GO:0046983">
    <property type="term" value="F:protein dimerization activity"/>
    <property type="evidence" value="ECO:0007669"/>
    <property type="project" value="InterPro"/>
</dbReference>
<evidence type="ECO:0000256" key="3">
    <source>
        <dbReference type="ARBA" id="ARBA00022691"/>
    </source>
</evidence>
<dbReference type="GO" id="GO:0032259">
    <property type="term" value="P:methylation"/>
    <property type="evidence" value="ECO:0007669"/>
    <property type="project" value="UniProtKB-KW"/>
</dbReference>
<dbReference type="OrthoDB" id="1606438at2759"/>
<reference evidence="6 7" key="1">
    <citation type="journal article" date="2019" name="Plant Biotechnol. J.">
        <title>The red bayberry genome and genetic basis of sex determination.</title>
        <authorList>
            <person name="Jia H.M."/>
            <person name="Jia H.J."/>
            <person name="Cai Q.L."/>
            <person name="Wang Y."/>
            <person name="Zhao H.B."/>
            <person name="Yang W.F."/>
            <person name="Wang G.Y."/>
            <person name="Li Y.H."/>
            <person name="Zhan D.L."/>
            <person name="Shen Y.T."/>
            <person name="Niu Q.F."/>
            <person name="Chang L."/>
            <person name="Qiu J."/>
            <person name="Zhao L."/>
            <person name="Xie H.B."/>
            <person name="Fu W.Y."/>
            <person name="Jin J."/>
            <person name="Li X.W."/>
            <person name="Jiao Y."/>
            <person name="Zhou C.C."/>
            <person name="Tu T."/>
            <person name="Chai C.Y."/>
            <person name="Gao J.L."/>
            <person name="Fan L.J."/>
            <person name="van de Weg E."/>
            <person name="Wang J.Y."/>
            <person name="Gao Z.S."/>
        </authorList>
    </citation>
    <scope>NUCLEOTIDE SEQUENCE [LARGE SCALE GENOMIC DNA]</scope>
    <source>
        <tissue evidence="6">Leaves</tissue>
    </source>
</reference>
<comment type="caution">
    <text evidence="6">The sequence shown here is derived from an EMBL/GenBank/DDBJ whole genome shotgun (WGS) entry which is preliminary data.</text>
</comment>
<dbReference type="EMBL" id="RXIC02000024">
    <property type="protein sequence ID" value="KAB1209896.1"/>
    <property type="molecule type" value="Genomic_DNA"/>
</dbReference>
<dbReference type="InterPro" id="IPR029063">
    <property type="entry name" value="SAM-dependent_MTases_sf"/>
</dbReference>
<keyword evidence="3" id="KW-0949">S-adenosyl-L-methionine</keyword>
<evidence type="ECO:0000259" key="5">
    <source>
        <dbReference type="Pfam" id="PF08100"/>
    </source>
</evidence>
<keyword evidence="1 6" id="KW-0489">Methyltransferase</keyword>
<dbReference type="PIRSF" id="PIRSF005739">
    <property type="entry name" value="O-mtase"/>
    <property type="match status" value="1"/>
</dbReference>
<dbReference type="Gene3D" id="3.40.50.150">
    <property type="entry name" value="Vaccinia Virus protein VP39"/>
    <property type="match status" value="1"/>
</dbReference>
<dbReference type="InterPro" id="IPR012967">
    <property type="entry name" value="COMT_dimerisation"/>
</dbReference>
<dbReference type="InterPro" id="IPR001077">
    <property type="entry name" value="COMT_C"/>
</dbReference>
<keyword evidence="7" id="KW-1185">Reference proteome</keyword>
<evidence type="ECO:0000259" key="4">
    <source>
        <dbReference type="Pfam" id="PF00891"/>
    </source>
</evidence>
<feature type="domain" description="O-methyltransferase C-terminal" evidence="4">
    <location>
        <begin position="126"/>
        <end position="335"/>
    </location>
</feature>
<dbReference type="Proteomes" id="UP000516437">
    <property type="component" value="Chromosome 6"/>
</dbReference>
<protein>
    <submittedName>
        <fullName evidence="6">(R,S)-reticuline 7-O-methyltransferase</fullName>
    </submittedName>
</protein>
<feature type="domain" description="O-methyltransferase dimerisation" evidence="5">
    <location>
        <begin position="17"/>
        <end position="104"/>
    </location>
</feature>
<dbReference type="Pfam" id="PF08100">
    <property type="entry name" value="Dimerisation"/>
    <property type="match status" value="1"/>
</dbReference>
<keyword evidence="2 6" id="KW-0808">Transferase</keyword>